<dbReference type="Pfam" id="PF00535">
    <property type="entry name" value="Glycos_transf_2"/>
    <property type="match status" value="1"/>
</dbReference>
<evidence type="ECO:0000256" key="1">
    <source>
        <dbReference type="SAM" id="Phobius"/>
    </source>
</evidence>
<dbReference type="Proteomes" id="UP000048949">
    <property type="component" value="Unassembled WGS sequence"/>
</dbReference>
<dbReference type="PANTHER" id="PTHR43685:SF2">
    <property type="entry name" value="GLYCOSYLTRANSFERASE 2-LIKE DOMAIN-CONTAINING PROTEIN"/>
    <property type="match status" value="1"/>
</dbReference>
<keyword evidence="4" id="KW-1185">Reference proteome</keyword>
<proteinExistence type="predicted"/>
<dbReference type="OrthoDB" id="6116224at2"/>
<gene>
    <name evidence="3" type="ORF">NIG5292_00843</name>
</gene>
<keyword evidence="1" id="KW-0472">Membrane</keyword>
<sequence length="612" mass="69000">MSPTSSLDIFIAAEAGETPKDIETTLRHFEAALEGCGGRVHLMVLISEGTSEARFQADTVVNNINCAQIEIVCVAASDWHETYRTARAHFGESGREWFTFFAFGLIPNPDWLAEIQKAASLWPDRAAFFGPVDNDCKQTSGIYDGISYGEEATVLWQGNHVIKAPLLQLGPLGADNATFVPFARVRDHTSTKTIRHLQHLSVHDPQIEQNSKRLRNEPLKIWMSVALKGFNCGWKLTEETGFYIVRGRWRTAYVARERLRLTRAWTAGLAVLWPQLQLRKLPSADLPVAVHARRPSKKRGQISIVMCTHNRPELFKRAMRSLSMMIQCRDHDVDVIVVENDQHPKVQQWITAQAWPWPVIHVLETKQGLAHARNRGLDVADARGSHWVASFDDDQEADPAWLLEYERAIASYPDARAFSGPYVFRYPKGLSAFRHRTEMSGYRLGQPMTIAATGNALFHRDLFGAEAAGLRFDNRFNKTGGEDTAFSKSVLKMGQKIHWVPSAKISEDVDRGRTTLQYLARRTTRNALNASVIRRINYGTAQGLLRDILQIYRSIILTLLAVLCALMFLPFYPRRAKAHLGDVVIWLSRTKGIALSYFGKSIEAYGTTTDKN</sequence>
<accession>A0A0U1NJC8</accession>
<dbReference type="Gene3D" id="3.90.550.10">
    <property type="entry name" value="Spore Coat Polysaccharide Biosynthesis Protein SpsA, Chain A"/>
    <property type="match status" value="1"/>
</dbReference>
<evidence type="ECO:0000313" key="3">
    <source>
        <dbReference type="EMBL" id="CRK74805.1"/>
    </source>
</evidence>
<organism evidence="3 4">
    <name type="scientific">Nereida ignava</name>
    <dbReference type="NCBI Taxonomy" id="282199"/>
    <lineage>
        <taxon>Bacteria</taxon>
        <taxon>Pseudomonadati</taxon>
        <taxon>Pseudomonadota</taxon>
        <taxon>Alphaproteobacteria</taxon>
        <taxon>Rhodobacterales</taxon>
        <taxon>Roseobacteraceae</taxon>
        <taxon>Nereida</taxon>
    </lineage>
</organism>
<dbReference type="InterPro" id="IPR050834">
    <property type="entry name" value="Glycosyltransf_2"/>
</dbReference>
<dbReference type="STRING" id="282199.GCA_001049735_00843"/>
<dbReference type="InterPro" id="IPR001173">
    <property type="entry name" value="Glyco_trans_2-like"/>
</dbReference>
<dbReference type="CDD" id="cd00761">
    <property type="entry name" value="Glyco_tranf_GTA_type"/>
    <property type="match status" value="1"/>
</dbReference>
<dbReference type="SUPFAM" id="SSF53448">
    <property type="entry name" value="Nucleotide-diphospho-sugar transferases"/>
    <property type="match status" value="1"/>
</dbReference>
<keyword evidence="1" id="KW-0812">Transmembrane</keyword>
<dbReference type="EMBL" id="CVQV01000004">
    <property type="protein sequence ID" value="CRK74805.1"/>
    <property type="molecule type" value="Genomic_DNA"/>
</dbReference>
<name>A0A0U1NJC8_9RHOB</name>
<feature type="domain" description="Glycosyltransferase 2-like" evidence="2">
    <location>
        <begin position="303"/>
        <end position="463"/>
    </location>
</feature>
<evidence type="ECO:0000259" key="2">
    <source>
        <dbReference type="Pfam" id="PF00535"/>
    </source>
</evidence>
<dbReference type="PANTHER" id="PTHR43685">
    <property type="entry name" value="GLYCOSYLTRANSFERASE"/>
    <property type="match status" value="1"/>
</dbReference>
<keyword evidence="3" id="KW-0808">Transferase</keyword>
<protein>
    <submittedName>
        <fullName evidence="3">Mycofactocin system glycosyltransferase</fullName>
    </submittedName>
</protein>
<keyword evidence="1" id="KW-1133">Transmembrane helix</keyword>
<dbReference type="InterPro" id="IPR029044">
    <property type="entry name" value="Nucleotide-diphossugar_trans"/>
</dbReference>
<reference evidence="3 4" key="1">
    <citation type="submission" date="2015-04" db="EMBL/GenBank/DDBJ databases">
        <authorList>
            <person name="Syromyatnikov M.Y."/>
            <person name="Popov V.N."/>
        </authorList>
    </citation>
    <scope>NUCLEOTIDE SEQUENCE [LARGE SCALE GENOMIC DNA]</scope>
    <source>
        <strain evidence="3 4">CECT 5292</strain>
    </source>
</reference>
<dbReference type="AlphaFoldDB" id="A0A0U1NJC8"/>
<evidence type="ECO:0000313" key="4">
    <source>
        <dbReference type="Proteomes" id="UP000048949"/>
    </source>
</evidence>
<dbReference type="RefSeq" id="WP_048598238.1">
    <property type="nucleotide sequence ID" value="NZ_CBFHGK010000010.1"/>
</dbReference>
<dbReference type="GO" id="GO:0016740">
    <property type="term" value="F:transferase activity"/>
    <property type="evidence" value="ECO:0007669"/>
    <property type="project" value="UniProtKB-KW"/>
</dbReference>
<feature type="transmembrane region" description="Helical" evidence="1">
    <location>
        <begin position="551"/>
        <end position="572"/>
    </location>
</feature>